<protein>
    <recommendedName>
        <fullName evidence="3">Phytase-like domain-containing protein</fullName>
    </recommendedName>
</protein>
<dbReference type="RefSeq" id="WP_168675395.1">
    <property type="nucleotide sequence ID" value="NZ_JAAVTK010000024.1"/>
</dbReference>
<comment type="caution">
    <text evidence="1">The sequence shown here is derived from an EMBL/GenBank/DDBJ whole genome shotgun (WGS) entry which is preliminary data.</text>
</comment>
<keyword evidence="2" id="KW-1185">Reference proteome</keyword>
<name>A0ABX1HNK3_9BACT</name>
<dbReference type="EMBL" id="JAAVTK010000024">
    <property type="protein sequence ID" value="NKI91848.1"/>
    <property type="molecule type" value="Genomic_DNA"/>
</dbReference>
<proteinExistence type="predicted"/>
<evidence type="ECO:0000313" key="1">
    <source>
        <dbReference type="EMBL" id="NKI91848.1"/>
    </source>
</evidence>
<accession>A0ABX1HNK3</accession>
<reference evidence="1 2" key="1">
    <citation type="submission" date="2020-03" db="EMBL/GenBank/DDBJ databases">
        <title>Genomic Encyclopedia of Type Strains, Phase IV (KMG-V): Genome sequencing to study the core and pangenomes of soil and plant-associated prokaryotes.</title>
        <authorList>
            <person name="Whitman W."/>
        </authorList>
    </citation>
    <scope>NUCLEOTIDE SEQUENCE [LARGE SCALE GENOMIC DNA]</scope>
    <source>
        <strain evidence="1 2">1B</strain>
    </source>
</reference>
<organism evidence="1 2">
    <name type="scientific">Hymenobacter artigasi</name>
    <dbReference type="NCBI Taxonomy" id="2719616"/>
    <lineage>
        <taxon>Bacteria</taxon>
        <taxon>Pseudomonadati</taxon>
        <taxon>Bacteroidota</taxon>
        <taxon>Cytophagia</taxon>
        <taxon>Cytophagales</taxon>
        <taxon>Hymenobacteraceae</taxon>
        <taxon>Hymenobacter</taxon>
    </lineage>
</organism>
<evidence type="ECO:0000313" key="2">
    <source>
        <dbReference type="Proteomes" id="UP000717634"/>
    </source>
</evidence>
<evidence type="ECO:0008006" key="3">
    <source>
        <dbReference type="Google" id="ProtNLM"/>
    </source>
</evidence>
<gene>
    <name evidence="1" type="ORF">HBN54_004471</name>
</gene>
<dbReference type="Proteomes" id="UP000717634">
    <property type="component" value="Unassembled WGS sequence"/>
</dbReference>
<sequence length="144" mass="15296">MPNSFPLGGNESASEGALALFAPGQPNLVYLFTTDAKEKSLNNSLRYSVVDLRLRNGLGDVSQRSQPLPLPGNTLATEHLAAIRQPNGRDYWILVHGLNNNSFYAYAVTPAGVAAQPVVSTVGPVFEGLSVAETGVLRFSPSGR</sequence>